<gene>
    <name evidence="1" type="ORF">LCMAC101_03230</name>
</gene>
<sequence>MAVSSIRYQLIVSIELCSHSKFVLHELSKGYYQHELQVINVNRNDKGYSREKYMDIDMKEVHTDFFSKNQIWYIPIIIDLETGYRIRGKEKSIDFVRQHYPPISNIKPSLRVK</sequence>
<proteinExistence type="predicted"/>
<evidence type="ECO:0008006" key="2">
    <source>
        <dbReference type="Google" id="ProtNLM"/>
    </source>
</evidence>
<accession>A0A481YRC2</accession>
<protein>
    <recommendedName>
        <fullName evidence="2">Thioredoxin-fold protein</fullName>
    </recommendedName>
</protein>
<reference evidence="1" key="1">
    <citation type="journal article" date="2019" name="MBio">
        <title>Virus Genomes from Deep Sea Sediments Expand the Ocean Megavirome and Support Independent Origins of Viral Gigantism.</title>
        <authorList>
            <person name="Backstrom D."/>
            <person name="Yutin N."/>
            <person name="Jorgensen S.L."/>
            <person name="Dharamshi J."/>
            <person name="Homa F."/>
            <person name="Zaremba-Niedwiedzka K."/>
            <person name="Spang A."/>
            <person name="Wolf Y.I."/>
            <person name="Koonin E.V."/>
            <person name="Ettema T.J."/>
        </authorList>
    </citation>
    <scope>NUCLEOTIDE SEQUENCE</scope>
</reference>
<dbReference type="EMBL" id="MK500327">
    <property type="protein sequence ID" value="QBK85728.1"/>
    <property type="molecule type" value="Genomic_DNA"/>
</dbReference>
<evidence type="ECO:0000313" key="1">
    <source>
        <dbReference type="EMBL" id="QBK85728.1"/>
    </source>
</evidence>
<name>A0A481YRC2_9VIRU</name>
<organism evidence="1">
    <name type="scientific">Marseillevirus LCMAC101</name>
    <dbReference type="NCBI Taxonomy" id="2506602"/>
    <lineage>
        <taxon>Viruses</taxon>
        <taxon>Varidnaviria</taxon>
        <taxon>Bamfordvirae</taxon>
        <taxon>Nucleocytoviricota</taxon>
        <taxon>Megaviricetes</taxon>
        <taxon>Pimascovirales</taxon>
        <taxon>Pimascovirales incertae sedis</taxon>
        <taxon>Marseilleviridae</taxon>
    </lineage>
</organism>